<comment type="caution">
    <text evidence="10">The sequence shown here is derived from an EMBL/GenBank/DDBJ whole genome shotgun (WGS) entry which is preliminary data.</text>
</comment>
<evidence type="ECO:0000256" key="3">
    <source>
        <dbReference type="ARBA" id="ARBA00022692"/>
    </source>
</evidence>
<keyword evidence="5 7" id="KW-0472">Membrane</keyword>
<feature type="transmembrane region" description="Helical" evidence="7">
    <location>
        <begin position="21"/>
        <end position="42"/>
    </location>
</feature>
<feature type="domain" description="ABC3 transporter permease C-terminal" evidence="8">
    <location>
        <begin position="278"/>
        <end position="391"/>
    </location>
</feature>
<organism evidence="10 11">
    <name type="scientific">Fusibacter ferrireducens</name>
    <dbReference type="NCBI Taxonomy" id="2785058"/>
    <lineage>
        <taxon>Bacteria</taxon>
        <taxon>Bacillati</taxon>
        <taxon>Bacillota</taxon>
        <taxon>Clostridia</taxon>
        <taxon>Eubacteriales</taxon>
        <taxon>Eubacteriales Family XII. Incertae Sedis</taxon>
        <taxon>Fusibacter</taxon>
    </lineage>
</organism>
<dbReference type="RefSeq" id="WP_194700906.1">
    <property type="nucleotide sequence ID" value="NZ_JADKNH010000003.1"/>
</dbReference>
<sequence length="398" mass="42761">MNLIESFKIAIASIMSNKFRSFLTMLGLIIGISSVVTIVAIGNGSQNSIKSTLDNLGTNVITLQASRGVSLSSTEKLNISDVESLKIKFGGEILDVVPQISMSATIMEDVDDTSLTLTSSGDQLSSVESVNMLYGREFTLEDLEKMKNNIIVDNELAEEIYGSLDEALGQQLFLNSQYSYKIVGIYEKKDSNSGFSTAKGYVPYTTLQKNYNAGVTFNSIKIALESDVDPSAFGDKAISYIGAKKGNAEDHKYTTYSLEEQIEMISSVMGSLTLLISSIAAISLVVGGIGVMNIMLVSVTERTREIGIRKALGAKYHSILMQFLIESVVVSGLGGIIGTILGGFLSKTASRLMTLETSIDVNTVILATVFSATIGIVFGVYPASKAAKLDPIEALRYE</sequence>
<dbReference type="InterPro" id="IPR050250">
    <property type="entry name" value="Macrolide_Exporter_MacB"/>
</dbReference>
<dbReference type="EMBL" id="JADKNH010000003">
    <property type="protein sequence ID" value="MBF4692666.1"/>
    <property type="molecule type" value="Genomic_DNA"/>
</dbReference>
<feature type="transmembrane region" description="Helical" evidence="7">
    <location>
        <begin position="364"/>
        <end position="383"/>
    </location>
</feature>
<name>A0ABR9ZQD9_9FIRM</name>
<dbReference type="Pfam" id="PF02687">
    <property type="entry name" value="FtsX"/>
    <property type="match status" value="1"/>
</dbReference>
<accession>A0ABR9ZQD9</accession>
<evidence type="ECO:0000259" key="8">
    <source>
        <dbReference type="Pfam" id="PF02687"/>
    </source>
</evidence>
<dbReference type="PANTHER" id="PTHR30572:SF4">
    <property type="entry name" value="ABC TRANSPORTER PERMEASE YTRF"/>
    <property type="match status" value="1"/>
</dbReference>
<evidence type="ECO:0000313" key="10">
    <source>
        <dbReference type="EMBL" id="MBF4692666.1"/>
    </source>
</evidence>
<reference evidence="10 11" key="1">
    <citation type="submission" date="2020-11" db="EMBL/GenBank/DDBJ databases">
        <title>Fusibacter basophilias sp. nov.</title>
        <authorList>
            <person name="Qiu D."/>
        </authorList>
    </citation>
    <scope>NUCLEOTIDE SEQUENCE [LARGE SCALE GENOMIC DNA]</scope>
    <source>
        <strain evidence="10 11">Q10-2</strain>
    </source>
</reference>
<evidence type="ECO:0000256" key="1">
    <source>
        <dbReference type="ARBA" id="ARBA00004651"/>
    </source>
</evidence>
<dbReference type="Proteomes" id="UP000614200">
    <property type="component" value="Unassembled WGS sequence"/>
</dbReference>
<keyword evidence="3 7" id="KW-0812">Transmembrane</keyword>
<dbReference type="InterPro" id="IPR003838">
    <property type="entry name" value="ABC3_permease_C"/>
</dbReference>
<keyword evidence="2" id="KW-1003">Cell membrane</keyword>
<proteinExistence type="inferred from homology"/>
<evidence type="ECO:0000259" key="9">
    <source>
        <dbReference type="Pfam" id="PF12704"/>
    </source>
</evidence>
<comment type="subcellular location">
    <subcellularLocation>
        <location evidence="1">Cell membrane</location>
        <topology evidence="1">Multi-pass membrane protein</topology>
    </subcellularLocation>
</comment>
<feature type="domain" description="MacB-like periplasmic core" evidence="9">
    <location>
        <begin position="21"/>
        <end position="236"/>
    </location>
</feature>
<gene>
    <name evidence="10" type="ORF">ISU02_06030</name>
</gene>
<keyword evidence="11" id="KW-1185">Reference proteome</keyword>
<evidence type="ECO:0000256" key="4">
    <source>
        <dbReference type="ARBA" id="ARBA00022989"/>
    </source>
</evidence>
<evidence type="ECO:0000313" key="11">
    <source>
        <dbReference type="Proteomes" id="UP000614200"/>
    </source>
</evidence>
<evidence type="ECO:0000256" key="6">
    <source>
        <dbReference type="ARBA" id="ARBA00038076"/>
    </source>
</evidence>
<evidence type="ECO:0000256" key="7">
    <source>
        <dbReference type="SAM" id="Phobius"/>
    </source>
</evidence>
<protein>
    <submittedName>
        <fullName evidence="10">ABC transporter permease</fullName>
    </submittedName>
</protein>
<feature type="transmembrane region" description="Helical" evidence="7">
    <location>
        <begin position="274"/>
        <end position="299"/>
    </location>
</feature>
<feature type="transmembrane region" description="Helical" evidence="7">
    <location>
        <begin position="319"/>
        <end position="344"/>
    </location>
</feature>
<keyword evidence="4 7" id="KW-1133">Transmembrane helix</keyword>
<dbReference type="Pfam" id="PF12704">
    <property type="entry name" value="MacB_PCD"/>
    <property type="match status" value="1"/>
</dbReference>
<dbReference type="InterPro" id="IPR025857">
    <property type="entry name" value="MacB_PCD"/>
</dbReference>
<evidence type="ECO:0000256" key="5">
    <source>
        <dbReference type="ARBA" id="ARBA00023136"/>
    </source>
</evidence>
<comment type="similarity">
    <text evidence="6">Belongs to the ABC-4 integral membrane protein family.</text>
</comment>
<dbReference type="PANTHER" id="PTHR30572">
    <property type="entry name" value="MEMBRANE COMPONENT OF TRANSPORTER-RELATED"/>
    <property type="match status" value="1"/>
</dbReference>
<evidence type="ECO:0000256" key="2">
    <source>
        <dbReference type="ARBA" id="ARBA00022475"/>
    </source>
</evidence>